<feature type="domain" description="Aftiphilin clathrin-binding box" evidence="2">
    <location>
        <begin position="489"/>
        <end position="561"/>
    </location>
</feature>
<protein>
    <recommendedName>
        <fullName evidence="2">Aftiphilin clathrin-binding box domain-containing protein</fullName>
    </recommendedName>
</protein>
<evidence type="ECO:0000256" key="1">
    <source>
        <dbReference type="SAM" id="MobiDB-lite"/>
    </source>
</evidence>
<dbReference type="InterPro" id="IPR046359">
    <property type="entry name" value="Aftin-like"/>
</dbReference>
<feature type="compositionally biased region" description="Basic and acidic residues" evidence="1">
    <location>
        <begin position="150"/>
        <end position="164"/>
    </location>
</feature>
<reference evidence="3 4" key="1">
    <citation type="submission" date="2024-08" db="EMBL/GenBank/DDBJ databases">
        <authorList>
            <person name="Will J Nash"/>
            <person name="Angela Man"/>
            <person name="Seanna McTaggart"/>
            <person name="Kendall Baker"/>
            <person name="Tom Barker"/>
            <person name="Leah Catchpole"/>
            <person name="Alex Durrant"/>
            <person name="Karim Gharbi"/>
            <person name="Naomi Irish"/>
            <person name="Gemy Kaithakottil"/>
            <person name="Debby Ku"/>
            <person name="Aaliyah Providence"/>
            <person name="Felix Shaw"/>
            <person name="David Swarbreck"/>
            <person name="Chris Watkins"/>
            <person name="Ann M. McCartney"/>
            <person name="Giulio Formenti"/>
            <person name="Alice Mouton"/>
            <person name="Noel Vella"/>
            <person name="Bjorn M von Reumont"/>
            <person name="Adriana Vella"/>
            <person name="Wilfried Haerty"/>
        </authorList>
    </citation>
    <scope>NUCLEOTIDE SEQUENCE [LARGE SCALE GENOMIC DNA]</scope>
</reference>
<comment type="caution">
    <text evidence="3">The sequence shown here is derived from an EMBL/GenBank/DDBJ whole genome shotgun (WGS) entry which is preliminary data.</text>
</comment>
<feature type="region of interest" description="Disordered" evidence="1">
    <location>
        <begin position="140"/>
        <end position="187"/>
    </location>
</feature>
<proteinExistence type="predicted"/>
<dbReference type="Pfam" id="PF15045">
    <property type="entry name" value="Clathrin_bdg"/>
    <property type="match status" value="1"/>
</dbReference>
<accession>A0ABP1NPT5</accession>
<dbReference type="PANTHER" id="PTHR16156">
    <property type="entry name" value="AFTIPHILIN A-RELATED"/>
    <property type="match status" value="1"/>
</dbReference>
<evidence type="ECO:0000313" key="3">
    <source>
        <dbReference type="EMBL" id="CAL7942231.1"/>
    </source>
</evidence>
<feature type="region of interest" description="Disordered" evidence="1">
    <location>
        <begin position="558"/>
        <end position="579"/>
    </location>
</feature>
<dbReference type="Proteomes" id="UP001642520">
    <property type="component" value="Unassembled WGS sequence"/>
</dbReference>
<dbReference type="InterPro" id="IPR029205">
    <property type="entry name" value="Clathrin-bd"/>
</dbReference>
<evidence type="ECO:0000259" key="2">
    <source>
        <dbReference type="Pfam" id="PF15045"/>
    </source>
</evidence>
<evidence type="ECO:0000313" key="4">
    <source>
        <dbReference type="Proteomes" id="UP001642520"/>
    </source>
</evidence>
<sequence>MAFPPLVSSTPPPLDNFGDSEEDEFGDFATGGIDGLSISSDSPHKLITPIQTPLTSQNASPKINGISETPSKTQITVVTQPMITEDVLILEKINDTISDITLKTKVENVDETIVDNSKKDLEIVNNNSKEDVVERMVLSRANSASEDSSLGEKEQHTSPNHFEDIEPLSLDLGDPTMAPDTIPPIDDDFYDYEQFENPQNWVSVSNSPTDMSKTEYLKLQEPEGASSNVNNLNKDFSVENEKELNLDSENSVVKSKPEDQCVQTLDVNEKDVFAFEMDDSKITSIERSTFSDSIDKDLLNVDDSKNELLPGDQTKAEDVPNLQFPKKEDIKIRDDFLPSMPLPDIFRCSNEEFGDFKYDSMFESSTNTLEAGLLEYSVETSEEKEETLVQDDDFGDFANFSEHTQYERHDKTNVPDKSEDDDDFGDFNDFESAFEQPVVKQPQMSLKESICRIENKNAANKIEDIITTMFSIDSEQCEIELQSLITQTDKVWQSIKNVEETNALTYQWANSSSNNVLLNSLGIDSRNICLQLFGPRWNPNVPRFAANLGFTPLEPIKATADSQPTASSSTSKTQTSMNSEEVPAAQFDWNSAGLVNPLEASGGLSALLPLDFLCPFDPLLTSHSSTNSESYRRPSSARNPINHHIPEGNVNRERCNSVSKVETMDSLENDVTKLQKRSHSSKMIEPLPASRVQEWKRKPDFDSGQKQKGIGIQKTVSIEKQCLPTEKPFPTGEKQHTTERQFVSIEKQFLSSDKQYLPVEKSMLDAYRGKNVSKRSGSEHVVMDRYGRVMPVQPETARVLNRLPDLSFLSARTLMLDREHKQIAYDMGVISRKMPG</sequence>
<feature type="region of interest" description="Disordered" evidence="1">
    <location>
        <begin position="624"/>
        <end position="650"/>
    </location>
</feature>
<gene>
    <name evidence="3" type="ORF">XYLVIOL_LOCUS5453</name>
</gene>
<feature type="compositionally biased region" description="Low complexity" evidence="1">
    <location>
        <begin position="558"/>
        <end position="576"/>
    </location>
</feature>
<organism evidence="3 4">
    <name type="scientific">Xylocopa violacea</name>
    <name type="common">Violet carpenter bee</name>
    <name type="synonym">Apis violacea</name>
    <dbReference type="NCBI Taxonomy" id="135666"/>
    <lineage>
        <taxon>Eukaryota</taxon>
        <taxon>Metazoa</taxon>
        <taxon>Ecdysozoa</taxon>
        <taxon>Arthropoda</taxon>
        <taxon>Hexapoda</taxon>
        <taxon>Insecta</taxon>
        <taxon>Pterygota</taxon>
        <taxon>Neoptera</taxon>
        <taxon>Endopterygota</taxon>
        <taxon>Hymenoptera</taxon>
        <taxon>Apocrita</taxon>
        <taxon>Aculeata</taxon>
        <taxon>Apoidea</taxon>
        <taxon>Anthophila</taxon>
        <taxon>Apidae</taxon>
        <taxon>Xylocopa</taxon>
        <taxon>Xylocopa</taxon>
    </lineage>
</organism>
<keyword evidence="4" id="KW-1185">Reference proteome</keyword>
<name>A0ABP1NPT5_XYLVO</name>
<dbReference type="PANTHER" id="PTHR16156:SF10">
    <property type="entry name" value="AFTIPHILIN-RELATED"/>
    <property type="match status" value="1"/>
</dbReference>
<dbReference type="EMBL" id="CAXAJV020001292">
    <property type="protein sequence ID" value="CAL7942231.1"/>
    <property type="molecule type" value="Genomic_DNA"/>
</dbReference>
<feature type="region of interest" description="Disordered" evidence="1">
    <location>
        <begin position="1"/>
        <end position="44"/>
    </location>
</feature>